<dbReference type="Proteomes" id="UP000305848">
    <property type="component" value="Unassembled WGS sequence"/>
</dbReference>
<dbReference type="GO" id="GO:0043169">
    <property type="term" value="F:cation binding"/>
    <property type="evidence" value="ECO:0007669"/>
    <property type="project" value="InterPro"/>
</dbReference>
<dbReference type="EC" id="3.2.1.141" evidence="15 16"/>
<dbReference type="InterPro" id="IPR012768">
    <property type="entry name" value="Trehalose_TreZ"/>
</dbReference>
<evidence type="ECO:0000256" key="13">
    <source>
        <dbReference type="ARBA" id="ARBA00033284"/>
    </source>
</evidence>
<evidence type="ECO:0000256" key="9">
    <source>
        <dbReference type="ARBA" id="ARBA00022801"/>
    </source>
</evidence>
<feature type="domain" description="Glycosyl hydrolase family 13 catalytic" evidence="20">
    <location>
        <begin position="116"/>
        <end position="460"/>
    </location>
</feature>
<comment type="catalytic activity">
    <reaction evidence="14 16">
        <text>hydrolysis of (1-&gt;4)-alpha-D-glucosidic linkage in 4-alpha-D-[(1-&gt;4)-alpha-D-glucanosyl]n trehalose to yield trehalose and (1-&gt;4)-alpha-D-glucan.</text>
        <dbReference type="EC" id="3.2.1.141"/>
    </reaction>
</comment>
<keyword evidence="22" id="KW-1185">Reference proteome</keyword>
<dbReference type="PANTHER" id="PTHR43651:SF11">
    <property type="entry name" value="MALTO-OLIGOSYLTREHALOSE TREHALOHYDROLASE"/>
    <property type="match status" value="1"/>
</dbReference>
<feature type="binding site" evidence="18">
    <location>
        <begin position="392"/>
        <end position="397"/>
    </location>
    <ligand>
        <name>substrate</name>
    </ligand>
</feature>
<dbReference type="InterPro" id="IPR013783">
    <property type="entry name" value="Ig-like_fold"/>
</dbReference>
<keyword evidence="8" id="KW-0808">Transferase</keyword>
<dbReference type="InterPro" id="IPR044901">
    <property type="entry name" value="Trehalose_TreZ_E-set_sf"/>
</dbReference>
<evidence type="ECO:0000256" key="4">
    <source>
        <dbReference type="ARBA" id="ARBA00005199"/>
    </source>
</evidence>
<dbReference type="Pfam" id="PF02806">
    <property type="entry name" value="Alpha-amylase_C"/>
    <property type="match status" value="1"/>
</dbReference>
<dbReference type="GO" id="GO:0005992">
    <property type="term" value="P:trehalose biosynthetic process"/>
    <property type="evidence" value="ECO:0007669"/>
    <property type="project" value="UniProtKB-UniRule"/>
</dbReference>
<comment type="function">
    <text evidence="2">Catalyzes the formation of the alpha-1,6-glucosidic linkages in glycogen by scission of a 1,4-alpha-linked oligosaccharide from growing alpha-1,4-glucan chains and the subsequent attachment of the oligosaccharide to the alpha-1,6 position.</text>
</comment>
<dbReference type="Pfam" id="PF02922">
    <property type="entry name" value="CBM_48"/>
    <property type="match status" value="1"/>
</dbReference>
<dbReference type="InterPro" id="IPR006047">
    <property type="entry name" value="GH13_cat_dom"/>
</dbReference>
<dbReference type="CDD" id="cd02853">
    <property type="entry name" value="E_set_MTHase_like_N"/>
    <property type="match status" value="1"/>
</dbReference>
<dbReference type="InterPro" id="IPR017853">
    <property type="entry name" value="GH"/>
</dbReference>
<dbReference type="EMBL" id="SZQL01000001">
    <property type="protein sequence ID" value="TKK71510.1"/>
    <property type="molecule type" value="Genomic_DNA"/>
</dbReference>
<dbReference type="SUPFAM" id="SSF51011">
    <property type="entry name" value="Glycosyl hydrolase domain"/>
    <property type="match status" value="1"/>
</dbReference>
<keyword evidence="10" id="KW-0119">Carbohydrate metabolism</keyword>
<evidence type="ECO:0000313" key="21">
    <source>
        <dbReference type="EMBL" id="TKK71510.1"/>
    </source>
</evidence>
<dbReference type="PIRSF" id="PIRSF006337">
    <property type="entry name" value="Trehalose_TreZ"/>
    <property type="match status" value="1"/>
</dbReference>
<evidence type="ECO:0000256" key="2">
    <source>
        <dbReference type="ARBA" id="ARBA00002953"/>
    </source>
</evidence>
<dbReference type="GO" id="GO:0033942">
    <property type="term" value="F:4-alpha-D-(1-&gt;4)-alpha-D-glucanotrehalose trehalohydrolase activity"/>
    <property type="evidence" value="ECO:0007669"/>
    <property type="project" value="UniProtKB-EC"/>
</dbReference>
<accession>A0A4U3L8V3</accession>
<dbReference type="Gene3D" id="2.60.40.10">
    <property type="entry name" value="Immunoglobulins"/>
    <property type="match status" value="1"/>
</dbReference>
<comment type="pathway">
    <text evidence="4 16">Glycan biosynthesis; trehalose biosynthesis.</text>
</comment>
<dbReference type="SUPFAM" id="SSF81296">
    <property type="entry name" value="E set domains"/>
    <property type="match status" value="1"/>
</dbReference>
<feature type="active site" description="Nucleophile" evidence="17">
    <location>
        <position position="262"/>
    </location>
</feature>
<feature type="site" description="Transition state stabilizer" evidence="19">
    <location>
        <position position="393"/>
    </location>
</feature>
<dbReference type="PANTHER" id="PTHR43651">
    <property type="entry name" value="1,4-ALPHA-GLUCAN-BRANCHING ENZYME"/>
    <property type="match status" value="1"/>
</dbReference>
<dbReference type="InterPro" id="IPR014756">
    <property type="entry name" value="Ig_E-set"/>
</dbReference>
<evidence type="ECO:0000256" key="7">
    <source>
        <dbReference type="ARBA" id="ARBA00022490"/>
    </source>
</evidence>
<keyword evidence="9 16" id="KW-0378">Hydrolase</keyword>
<dbReference type="SMART" id="SM00642">
    <property type="entry name" value="Aamy"/>
    <property type="match status" value="1"/>
</dbReference>
<dbReference type="Gene3D" id="3.20.20.80">
    <property type="entry name" value="Glycosidases"/>
    <property type="match status" value="1"/>
</dbReference>
<evidence type="ECO:0000256" key="17">
    <source>
        <dbReference type="PIRSR" id="PIRSR006337-1"/>
    </source>
</evidence>
<dbReference type="GO" id="GO:0003844">
    <property type="term" value="F:1,4-alpha-glucan branching enzyme activity"/>
    <property type="evidence" value="ECO:0007669"/>
    <property type="project" value="UniProtKB-EC"/>
</dbReference>
<organism evidence="21 22">
    <name type="scientific">Ilyomonas limi</name>
    <dbReference type="NCBI Taxonomy" id="2575867"/>
    <lineage>
        <taxon>Bacteria</taxon>
        <taxon>Pseudomonadati</taxon>
        <taxon>Bacteroidota</taxon>
        <taxon>Chitinophagia</taxon>
        <taxon>Chitinophagales</taxon>
        <taxon>Chitinophagaceae</taxon>
        <taxon>Ilyomonas</taxon>
    </lineage>
</organism>
<dbReference type="NCBIfam" id="TIGR02402">
    <property type="entry name" value="trehalose_TreZ"/>
    <property type="match status" value="1"/>
</dbReference>
<evidence type="ECO:0000256" key="18">
    <source>
        <dbReference type="PIRSR" id="PIRSR006337-2"/>
    </source>
</evidence>
<comment type="subcellular location">
    <subcellularLocation>
        <location evidence="3 17">Cytoplasm</location>
    </subcellularLocation>
</comment>
<protein>
    <recommendedName>
        <fullName evidence="6 15">Malto-oligosyltrehalose trehalohydrolase</fullName>
        <shortName evidence="16">MTHase</shortName>
        <ecNumber evidence="15 16">3.2.1.141</ecNumber>
    </recommendedName>
    <alternativeName>
        <fullName evidence="13 16">4-alpha-D-((1-&gt;4)-alpha-D-glucano)trehalose trehalohydrolase</fullName>
    </alternativeName>
    <alternativeName>
        <fullName evidence="12 16">Maltooligosyl trehalose trehalohydrolase</fullName>
    </alternativeName>
</protein>
<keyword evidence="7" id="KW-0963">Cytoplasm</keyword>
<sequence>MNELYRPVGAFYKEDTCHFVVWAPKKESVELVVTHPYQKIYPLQKDDAGYWQATVENVTPGLRYLYRIDGEMQRPDPASLSQPEGVHKASEVIDHNFSWTDDSWKGIPLEDLIIYELHTGTFTQNHNFEGIINKMDYLVELGINAIEIMPIAQFPGSRNWGYDGVYPYAVQNSYGGVNGLKRLVNAAHTKGIAIILDVVYNHLGPEGGYQSDYAPYYTQRHKTPWGNALNFDDAYSDGVRNYFLQNALMWLDKFHIDALRMDAVHAIVDYGAKHFVQLLKEEVAKLEKKTGRKKFLIAELDLNNPRYINPQSKSGYGLDSQWIDEFHHAIHAVLTGETDGYYEDFGSLQQVEKAFTDTYVYDGIYSPHRKKIFGAPVGNNDYGKFVVFSQNHDHIGNRALGDRLTQTLSFEALKLAAALVIFSPYIPLLFMGEEYGEKNPFFYFTSHSDPDLVNAVTEGRKKEFSYFSFKYDFPGPQEEDTYRQSVLSWNINGNEHAAMFRFYKAIIQLRKTLIALQNKERDSMKVYPVNDNKVLTIERKNGEESAFIIFNFNEEKKDYTLPAETSCNKIFDSSAAQWNGPGEVTPLTINVTKSFSLNPYSTIILQPLKQA</sequence>
<feature type="binding site" evidence="18">
    <location>
        <begin position="324"/>
        <end position="328"/>
    </location>
    <ligand>
        <name>substrate</name>
    </ligand>
</feature>
<dbReference type="CDD" id="cd11325">
    <property type="entry name" value="AmyAc_GTHase"/>
    <property type="match status" value="1"/>
</dbReference>
<dbReference type="RefSeq" id="WP_137259750.1">
    <property type="nucleotide sequence ID" value="NZ_SZQL01000001.1"/>
</dbReference>
<comment type="similarity">
    <text evidence="5">Belongs to the glycosyl hydrolase 13 family. GlgB subfamily.</text>
</comment>
<evidence type="ECO:0000256" key="3">
    <source>
        <dbReference type="ARBA" id="ARBA00004496"/>
    </source>
</evidence>
<dbReference type="OrthoDB" id="9761875at2"/>
<reference evidence="21 22" key="1">
    <citation type="submission" date="2019-05" db="EMBL/GenBank/DDBJ databases">
        <title>Panacibacter sp. strain 17mud1-8 Genome sequencing and assembly.</title>
        <authorList>
            <person name="Chhetri G."/>
        </authorList>
    </citation>
    <scope>NUCLEOTIDE SEQUENCE [LARGE SCALE GENOMIC DNA]</scope>
    <source>
        <strain evidence="21 22">17mud1-8</strain>
    </source>
</reference>
<comment type="catalytic activity">
    <reaction evidence="1">
        <text>Transfers a segment of a (1-&gt;4)-alpha-D-glucan chain to a primary hydroxy group in a similar glucan chain.</text>
        <dbReference type="EC" id="2.4.1.18"/>
    </reaction>
</comment>
<dbReference type="InterPro" id="IPR004193">
    <property type="entry name" value="Glyco_hydro_13_N"/>
</dbReference>
<keyword evidence="11 16" id="KW-0326">Glycosidase</keyword>
<evidence type="ECO:0000256" key="15">
    <source>
        <dbReference type="NCBIfam" id="TIGR02402"/>
    </source>
</evidence>
<dbReference type="Gene3D" id="1.10.10.760">
    <property type="entry name" value="E-set domains of sugar-utilizing enzymes"/>
    <property type="match status" value="1"/>
</dbReference>
<gene>
    <name evidence="21" type="primary">treZ</name>
    <name evidence="21" type="ORF">FC093_00345</name>
</gene>
<evidence type="ECO:0000256" key="19">
    <source>
        <dbReference type="PIRSR" id="PIRSR006337-3"/>
    </source>
</evidence>
<dbReference type="AlphaFoldDB" id="A0A4U3L8V3"/>
<name>A0A4U3L8V3_9BACT</name>
<evidence type="ECO:0000313" key="22">
    <source>
        <dbReference type="Proteomes" id="UP000305848"/>
    </source>
</evidence>
<comment type="caution">
    <text evidence="21">The sequence shown here is derived from an EMBL/GenBank/DDBJ whole genome shotgun (WGS) entry which is preliminary data.</text>
</comment>
<feature type="binding site" evidence="18">
    <location>
        <begin position="260"/>
        <end position="265"/>
    </location>
    <ligand>
        <name>substrate</name>
    </ligand>
</feature>
<evidence type="ECO:0000259" key="20">
    <source>
        <dbReference type="SMART" id="SM00642"/>
    </source>
</evidence>
<evidence type="ECO:0000256" key="8">
    <source>
        <dbReference type="ARBA" id="ARBA00022679"/>
    </source>
</evidence>
<dbReference type="InterPro" id="IPR006048">
    <property type="entry name" value="A-amylase/branching_C"/>
</dbReference>
<evidence type="ECO:0000256" key="6">
    <source>
        <dbReference type="ARBA" id="ARBA00015938"/>
    </source>
</evidence>
<dbReference type="UniPathway" id="UPA00299"/>
<evidence type="ECO:0000256" key="10">
    <source>
        <dbReference type="ARBA" id="ARBA00023277"/>
    </source>
</evidence>
<proteinExistence type="inferred from homology"/>
<evidence type="ECO:0000256" key="5">
    <source>
        <dbReference type="ARBA" id="ARBA00009000"/>
    </source>
</evidence>
<dbReference type="SUPFAM" id="SSF51445">
    <property type="entry name" value="(Trans)glycosidases"/>
    <property type="match status" value="1"/>
</dbReference>
<dbReference type="Pfam" id="PF00128">
    <property type="entry name" value="Alpha-amylase"/>
    <property type="match status" value="1"/>
</dbReference>
<feature type="active site" description="Proton donor" evidence="17">
    <location>
        <position position="299"/>
    </location>
</feature>
<evidence type="ECO:0000256" key="14">
    <source>
        <dbReference type="ARBA" id="ARBA00034013"/>
    </source>
</evidence>
<evidence type="ECO:0000256" key="16">
    <source>
        <dbReference type="PIRNR" id="PIRNR006337"/>
    </source>
</evidence>
<evidence type="ECO:0000256" key="12">
    <source>
        <dbReference type="ARBA" id="ARBA00032057"/>
    </source>
</evidence>
<dbReference type="GO" id="GO:0005737">
    <property type="term" value="C:cytoplasm"/>
    <property type="evidence" value="ECO:0007669"/>
    <property type="project" value="UniProtKB-SubCell"/>
</dbReference>
<evidence type="ECO:0000256" key="1">
    <source>
        <dbReference type="ARBA" id="ARBA00000826"/>
    </source>
</evidence>
<evidence type="ECO:0000256" key="11">
    <source>
        <dbReference type="ARBA" id="ARBA00023295"/>
    </source>
</evidence>